<evidence type="ECO:0000313" key="5">
    <source>
        <dbReference type="EMBL" id="KAK6935322.1"/>
    </source>
</evidence>
<dbReference type="Gene3D" id="3.50.30.30">
    <property type="match status" value="1"/>
</dbReference>
<dbReference type="Proteomes" id="UP001370490">
    <property type="component" value="Unassembled WGS sequence"/>
</dbReference>
<feature type="chain" id="PRO_5042953456" evidence="3">
    <location>
        <begin position="17"/>
        <end position="375"/>
    </location>
</feature>
<dbReference type="GO" id="GO:0008233">
    <property type="term" value="F:peptidase activity"/>
    <property type="evidence" value="ECO:0007669"/>
    <property type="project" value="UniProtKB-KW"/>
</dbReference>
<dbReference type="GO" id="GO:0006508">
    <property type="term" value="P:proteolysis"/>
    <property type="evidence" value="ECO:0007669"/>
    <property type="project" value="UniProtKB-KW"/>
</dbReference>
<keyword evidence="5" id="KW-0645">Protease</keyword>
<dbReference type="InterPro" id="IPR045051">
    <property type="entry name" value="SBT"/>
</dbReference>
<keyword evidence="6" id="KW-1185">Reference proteome</keyword>
<feature type="domain" description="Subtilisin-like protease fibronectin type-III" evidence="4">
    <location>
        <begin position="236"/>
        <end position="336"/>
    </location>
</feature>
<evidence type="ECO:0000259" key="4">
    <source>
        <dbReference type="Pfam" id="PF17766"/>
    </source>
</evidence>
<gene>
    <name evidence="5" type="ORF">RJ641_035477</name>
</gene>
<keyword evidence="5" id="KW-0378">Hydrolase</keyword>
<protein>
    <submittedName>
        <fullName evidence="5">Subtilisin-like protease, fibronectin type-III domain</fullName>
    </submittedName>
</protein>
<dbReference type="PANTHER" id="PTHR10795">
    <property type="entry name" value="PROPROTEIN CONVERTASE SUBTILISIN/KEXIN"/>
    <property type="match status" value="1"/>
</dbReference>
<evidence type="ECO:0000256" key="3">
    <source>
        <dbReference type="SAM" id="SignalP"/>
    </source>
</evidence>
<evidence type="ECO:0000256" key="1">
    <source>
        <dbReference type="ARBA" id="ARBA00011073"/>
    </source>
</evidence>
<comment type="caution">
    <text evidence="5">The sequence shown here is derived from an EMBL/GenBank/DDBJ whole genome shotgun (WGS) entry which is preliminary data.</text>
</comment>
<organism evidence="5 6">
    <name type="scientific">Dillenia turbinata</name>
    <dbReference type="NCBI Taxonomy" id="194707"/>
    <lineage>
        <taxon>Eukaryota</taxon>
        <taxon>Viridiplantae</taxon>
        <taxon>Streptophyta</taxon>
        <taxon>Embryophyta</taxon>
        <taxon>Tracheophyta</taxon>
        <taxon>Spermatophyta</taxon>
        <taxon>Magnoliopsida</taxon>
        <taxon>eudicotyledons</taxon>
        <taxon>Gunneridae</taxon>
        <taxon>Pentapetalae</taxon>
        <taxon>Dilleniales</taxon>
        <taxon>Dilleniaceae</taxon>
        <taxon>Dillenia</taxon>
    </lineage>
</organism>
<feature type="signal peptide" evidence="3">
    <location>
        <begin position="1"/>
        <end position="16"/>
    </location>
</feature>
<proteinExistence type="inferred from homology"/>
<comment type="similarity">
    <text evidence="1">Belongs to the peptidase S8 family.</text>
</comment>
<sequence>MLLFALLSIISEKVQGTAINTFDLNGTSYPLIWGGDAVNFSAGANTELASYCWQGYLSSTQVKGKIVLCDGVDDGSGILVANGVGAIWSDSFLYDVSYSWDIPTTIVSSEDGERILDYIRTSENPIATILVGETLKDVMAPSVVSFSSRGPSIITPDILKVTTTRMDPTKHVDLEFAYGAGHINPAKAVKPGLVFDASVADYVNFLCKQGYNTTRVRLITGDNRSCNGTKIGRAWDLNYPSFSLAIEDGKRIMGVFPRTVTNVGSANSTYTATITSPALCTVKVEPSTLTFSTLGEKQSFTVTIAGKKDVAVSNLPITSGAIVWSDGTYTVRTPIVLYTILPGSNNGSYSMPAKEANFFGSPQNQKNGHGFLRRN</sequence>
<reference evidence="5 6" key="1">
    <citation type="submission" date="2023-12" db="EMBL/GenBank/DDBJ databases">
        <title>A high-quality genome assembly for Dillenia turbinata (Dilleniales).</title>
        <authorList>
            <person name="Chanderbali A."/>
        </authorList>
    </citation>
    <scope>NUCLEOTIDE SEQUENCE [LARGE SCALE GENOMIC DNA]</scope>
    <source>
        <strain evidence="5">LSX21</strain>
        <tissue evidence="5">Leaf</tissue>
    </source>
</reference>
<name>A0AAN8VXM2_9MAGN</name>
<dbReference type="CDD" id="cd02120">
    <property type="entry name" value="PA_subtilisin_like"/>
    <property type="match status" value="1"/>
</dbReference>
<dbReference type="AlphaFoldDB" id="A0AAN8VXM2"/>
<evidence type="ECO:0000256" key="2">
    <source>
        <dbReference type="ARBA" id="ARBA00022729"/>
    </source>
</evidence>
<dbReference type="Pfam" id="PF17766">
    <property type="entry name" value="fn3_6"/>
    <property type="match status" value="1"/>
</dbReference>
<evidence type="ECO:0000313" key="6">
    <source>
        <dbReference type="Proteomes" id="UP001370490"/>
    </source>
</evidence>
<dbReference type="InterPro" id="IPR041469">
    <property type="entry name" value="Subtilisin-like_FN3"/>
</dbReference>
<dbReference type="Gene3D" id="2.60.40.2310">
    <property type="match status" value="1"/>
</dbReference>
<dbReference type="EMBL" id="JBAMMX010000008">
    <property type="protein sequence ID" value="KAK6935322.1"/>
    <property type="molecule type" value="Genomic_DNA"/>
</dbReference>
<accession>A0AAN8VXM2</accession>
<keyword evidence="2 3" id="KW-0732">Signal</keyword>